<evidence type="ECO:0000313" key="8">
    <source>
        <dbReference type="EMBL" id="TQJ10237.1"/>
    </source>
</evidence>
<organism evidence="8 9">
    <name type="scientific">Lapillicoccus jejuensis</name>
    <dbReference type="NCBI Taxonomy" id="402171"/>
    <lineage>
        <taxon>Bacteria</taxon>
        <taxon>Bacillati</taxon>
        <taxon>Actinomycetota</taxon>
        <taxon>Actinomycetes</taxon>
        <taxon>Micrococcales</taxon>
        <taxon>Intrasporangiaceae</taxon>
        <taxon>Lapillicoccus</taxon>
    </lineage>
</organism>
<keyword evidence="2" id="KW-0964">Secreted</keyword>
<keyword evidence="6" id="KW-0472">Membrane</keyword>
<evidence type="ECO:0000256" key="4">
    <source>
        <dbReference type="ARBA" id="ARBA00023088"/>
    </source>
</evidence>
<dbReference type="Pfam" id="PF00746">
    <property type="entry name" value="Gram_pos_anchor"/>
    <property type="match status" value="1"/>
</dbReference>
<protein>
    <submittedName>
        <fullName evidence="8">LPXTG-motif cell wall-anchored protein</fullName>
    </submittedName>
</protein>
<evidence type="ECO:0000256" key="6">
    <source>
        <dbReference type="SAM" id="Phobius"/>
    </source>
</evidence>
<dbReference type="NCBIfam" id="TIGR04225">
    <property type="entry name" value="CshA_fibril_rpt"/>
    <property type="match status" value="1"/>
</dbReference>
<evidence type="ECO:0000256" key="5">
    <source>
        <dbReference type="SAM" id="MobiDB-lite"/>
    </source>
</evidence>
<keyword evidence="4" id="KW-0572">Peptidoglycan-anchor</keyword>
<keyword evidence="6" id="KW-1133">Transmembrane helix</keyword>
<dbReference type="InterPro" id="IPR026395">
    <property type="entry name" value="CshA_fibril"/>
</dbReference>
<dbReference type="RefSeq" id="WP_141849493.1">
    <property type="nucleotide sequence ID" value="NZ_BAAAPR010000015.1"/>
</dbReference>
<feature type="domain" description="Gram-positive cocci surface proteins LPxTG" evidence="7">
    <location>
        <begin position="1405"/>
        <end position="1437"/>
    </location>
</feature>
<feature type="transmembrane region" description="Helical" evidence="6">
    <location>
        <begin position="1412"/>
        <end position="1433"/>
    </location>
</feature>
<accession>A0A542E4I8</accession>
<evidence type="ECO:0000256" key="2">
    <source>
        <dbReference type="ARBA" id="ARBA00022525"/>
    </source>
</evidence>
<reference evidence="8 9" key="1">
    <citation type="submission" date="2019-06" db="EMBL/GenBank/DDBJ databases">
        <title>Sequencing the genomes of 1000 actinobacteria strains.</title>
        <authorList>
            <person name="Klenk H.-P."/>
        </authorList>
    </citation>
    <scope>NUCLEOTIDE SEQUENCE [LARGE SCALE GENOMIC DNA]</scope>
    <source>
        <strain evidence="8 9">DSM 18607</strain>
    </source>
</reference>
<keyword evidence="1" id="KW-0134">Cell wall</keyword>
<dbReference type="OrthoDB" id="9758662at2"/>
<dbReference type="Gene3D" id="2.60.40.1080">
    <property type="match status" value="2"/>
</dbReference>
<evidence type="ECO:0000256" key="3">
    <source>
        <dbReference type="ARBA" id="ARBA00022729"/>
    </source>
</evidence>
<dbReference type="SUPFAM" id="SSF49373">
    <property type="entry name" value="Invasin/intimin cell-adhesion fragments"/>
    <property type="match status" value="1"/>
</dbReference>
<dbReference type="Proteomes" id="UP000317893">
    <property type="component" value="Unassembled WGS sequence"/>
</dbReference>
<dbReference type="Pfam" id="PF19076">
    <property type="entry name" value="CshA_repeat"/>
    <property type="match status" value="2"/>
</dbReference>
<feature type="compositionally biased region" description="Low complexity" evidence="5">
    <location>
        <begin position="1300"/>
        <end position="1314"/>
    </location>
</feature>
<evidence type="ECO:0000256" key="1">
    <source>
        <dbReference type="ARBA" id="ARBA00022512"/>
    </source>
</evidence>
<name>A0A542E4I8_9MICO</name>
<evidence type="ECO:0000259" key="7">
    <source>
        <dbReference type="PROSITE" id="PS50847"/>
    </source>
</evidence>
<gene>
    <name evidence="8" type="ORF">FB458_3357</name>
</gene>
<evidence type="ECO:0000313" key="9">
    <source>
        <dbReference type="Proteomes" id="UP000317893"/>
    </source>
</evidence>
<sequence>MTALTPRPRPRALGAARRAVRTSPDRVARLLRAALATVCLATSSVGLVAAPADAVAAACNGSNGVTVTSLNAPRFYIDSGVTPKLTSGYAGYDVSATAARHDLYVQLSGFTGGSIALAASQPTSMPLGATAAGAHTPAFFLLDASAASLTAQTHTVQVWSGKPGAAGSSLLCATSGGFGGVDETIKAAANKVQDTTGDGVAVTLSTATPRLGGSISVSVEGSTGTVGSGTTADPNGLYMTPTALPSWPAGAFRLTGTSLLISPDGSAPAQTYTNLLHLGSLGSSSRSYVATYTFTITGTTSTGSQLYPLQQIASGTQIKHTDTGSFSTLIPAIPAATNPLTVALSASPTTLPAAGGTSRFSLQLRSTASTASIADQLQAQLPSGASYVAGSTTIGGVSAPDPASSAGLLSWTGPFTTSSSAPTDLRFDVSLPSGAATYPVSGWGLLGSTVLDTTADTSDTAAASVTLTVPATDAQTIAFPTLADTVVTGAAPTLSATASSGLPVTYAVSTPAVCTVSGGVLTLVSVGTCTVTASQAGNASWAAATPVSRSFAVTEVPSTPSPQSISFPALTDTVVTGAAPTLSATASSGLPVSYAVSTPAVCTVSGGVLTLVSPGTCTVTATQPGDATYAAATPVDRSFDVTAPPLLPVPQTITFPVLADTALDATAPALGATATSGLPVAYATSTPTVCTVSGGVLTLVSVGTCSVTASQPGSASWLPAAPVTRDLAVLPVPQTITFPTLPATVLGDPAPGLSATASSSLPVTYTSTTPTVCTVTDGALTLVSVGTCTVTATQTGDATYDAATPVDRSFAVTAPPALPSPQTITFPALADVLRDGTAPALAATSDSGLPVAYATTTPAVCTVSDGVLTLVSVGTCSVTASQPGSASWLPATPRTRSFSVLAVPQSITFPVLTDTVLGAPAPTLSATASSHLPVGYASTTPLVCSVSGGVVTLVSVGTCSVTATQPGDATYAAATPIGRSFVVGTAPVVPSPQTITFPALPDTVLGHPAPALSATASSGLAVTYTSSTPTVCTVTQVGGLVDLALRAAGPCSLTATQPGDSHWSAATPVVRTFTVTRAAQTVTFPDLPDTVLDATPPAPVAAASSGLPVVVTSITPAVCTVTDGRLVLLAVGTCRLVATQAGDATYAPAAPVTRTLTVLPPAAPPYRTSGVGTAIQSTSLQVPAGFTVALLDGDRAVTTLTVPGQGTYTLVGPSASTTPPTGLAALLAGPATRAATASGPTVDRIDFAPVLGFVGVARPATYRLTDPMGQTATATYTPTVTVPAAPPSAPKATRSHDSSTQTTTIPVPPGGTVTLLDHGRPVRSLTIPGEGTYTVDPATGRLTFTPVAGFTGSARPVDYRVTDAYGQSTTSTYRATVVPSAAPAPTPAPVRRPAPVPVHAPAHGLPHTGADLAPLLALAAGLVLLGSTLTVVARRRR</sequence>
<dbReference type="EMBL" id="VFMN01000001">
    <property type="protein sequence ID" value="TQJ10237.1"/>
    <property type="molecule type" value="Genomic_DNA"/>
</dbReference>
<feature type="region of interest" description="Disordered" evidence="5">
    <location>
        <begin position="1280"/>
        <end position="1317"/>
    </location>
</feature>
<keyword evidence="3" id="KW-0732">Signal</keyword>
<dbReference type="InterPro" id="IPR019931">
    <property type="entry name" value="LPXTG_anchor"/>
</dbReference>
<comment type="caution">
    <text evidence="8">The sequence shown here is derived from an EMBL/GenBank/DDBJ whole genome shotgun (WGS) entry which is preliminary data.</text>
</comment>
<dbReference type="PROSITE" id="PS50847">
    <property type="entry name" value="GRAM_POS_ANCHORING"/>
    <property type="match status" value="1"/>
</dbReference>
<keyword evidence="6" id="KW-0812">Transmembrane</keyword>
<proteinExistence type="predicted"/>
<keyword evidence="9" id="KW-1185">Reference proteome</keyword>
<dbReference type="InterPro" id="IPR008964">
    <property type="entry name" value="Invasin/intimin_cell_adhesion"/>
</dbReference>